<feature type="transmembrane region" description="Helical" evidence="7">
    <location>
        <begin position="817"/>
        <end position="836"/>
    </location>
</feature>
<evidence type="ECO:0000259" key="8">
    <source>
        <dbReference type="Pfam" id="PF02687"/>
    </source>
</evidence>
<feature type="transmembrane region" description="Helical" evidence="7">
    <location>
        <begin position="721"/>
        <end position="741"/>
    </location>
</feature>
<keyword evidence="3 7" id="KW-0812">Transmembrane</keyword>
<feature type="compositionally biased region" description="Low complexity" evidence="6">
    <location>
        <begin position="39"/>
        <end position="63"/>
    </location>
</feature>
<keyword evidence="2" id="KW-1003">Cell membrane</keyword>
<evidence type="ECO:0000313" key="9">
    <source>
        <dbReference type="EMBL" id="KAK5577019.1"/>
    </source>
</evidence>
<evidence type="ECO:0000256" key="6">
    <source>
        <dbReference type="SAM" id="MobiDB-lite"/>
    </source>
</evidence>
<feature type="compositionally biased region" description="Low complexity" evidence="6">
    <location>
        <begin position="77"/>
        <end position="97"/>
    </location>
</feature>
<protein>
    <recommendedName>
        <fullName evidence="8">ABC3 transporter permease C-terminal domain-containing protein</fullName>
    </recommendedName>
</protein>
<feature type="region of interest" description="Disordered" evidence="6">
    <location>
        <begin position="377"/>
        <end position="400"/>
    </location>
</feature>
<feature type="transmembrane region" description="Helical" evidence="7">
    <location>
        <begin position="785"/>
        <end position="805"/>
    </location>
</feature>
<name>A0AAN7TPV0_9MYCE</name>
<feature type="transmembrane region" description="Helical" evidence="7">
    <location>
        <begin position="1411"/>
        <end position="1430"/>
    </location>
</feature>
<dbReference type="Pfam" id="PF02687">
    <property type="entry name" value="FtsX"/>
    <property type="match status" value="2"/>
</dbReference>
<organism evidence="9 10">
    <name type="scientific">Dictyostelium firmibasis</name>
    <dbReference type="NCBI Taxonomy" id="79012"/>
    <lineage>
        <taxon>Eukaryota</taxon>
        <taxon>Amoebozoa</taxon>
        <taxon>Evosea</taxon>
        <taxon>Eumycetozoa</taxon>
        <taxon>Dictyostelia</taxon>
        <taxon>Dictyosteliales</taxon>
        <taxon>Dictyosteliaceae</taxon>
        <taxon>Dictyostelium</taxon>
    </lineage>
</organism>
<feature type="domain" description="ABC3 transporter permease C-terminal" evidence="8">
    <location>
        <begin position="724"/>
        <end position="842"/>
    </location>
</feature>
<feature type="transmembrane region" description="Helical" evidence="7">
    <location>
        <begin position="966"/>
        <end position="985"/>
    </location>
</feature>
<evidence type="ECO:0000313" key="10">
    <source>
        <dbReference type="Proteomes" id="UP001344447"/>
    </source>
</evidence>
<proteinExistence type="predicted"/>
<dbReference type="PANTHER" id="PTHR32522">
    <property type="match status" value="1"/>
</dbReference>
<feature type="compositionally biased region" description="Basic and acidic residues" evidence="6">
    <location>
        <begin position="1"/>
        <end position="18"/>
    </location>
</feature>
<accession>A0AAN7TPV0</accession>
<reference evidence="9 10" key="1">
    <citation type="submission" date="2023-11" db="EMBL/GenBank/DDBJ databases">
        <title>Dfirmibasis_genome.</title>
        <authorList>
            <person name="Edelbroek B."/>
            <person name="Kjellin J."/>
            <person name="Jerlstrom-Hultqvist J."/>
            <person name="Soderbom F."/>
        </authorList>
    </citation>
    <scope>NUCLEOTIDE SEQUENCE [LARGE SCALE GENOMIC DNA]</scope>
    <source>
        <strain evidence="9 10">TNS-C-14</strain>
    </source>
</reference>
<gene>
    <name evidence="9" type="ORF">RB653_001956</name>
</gene>
<feature type="compositionally biased region" description="Low complexity" evidence="6">
    <location>
        <begin position="142"/>
        <end position="160"/>
    </location>
</feature>
<feature type="compositionally biased region" description="Polar residues" evidence="6">
    <location>
        <begin position="113"/>
        <end position="141"/>
    </location>
</feature>
<comment type="caution">
    <text evidence="9">The sequence shown here is derived from an EMBL/GenBank/DDBJ whole genome shotgun (WGS) entry which is preliminary data.</text>
</comment>
<feature type="region of interest" description="Disordered" evidence="6">
    <location>
        <begin position="1"/>
        <end position="164"/>
    </location>
</feature>
<dbReference type="EMBL" id="JAVFKY010000004">
    <property type="protein sequence ID" value="KAK5577019.1"/>
    <property type="molecule type" value="Genomic_DNA"/>
</dbReference>
<feature type="transmembrane region" description="Helical" evidence="7">
    <location>
        <begin position="761"/>
        <end position="778"/>
    </location>
</feature>
<feature type="transmembrane region" description="Helical" evidence="7">
    <location>
        <begin position="214"/>
        <end position="235"/>
    </location>
</feature>
<feature type="transmembrane region" description="Helical" evidence="7">
    <location>
        <begin position="872"/>
        <end position="892"/>
    </location>
</feature>
<evidence type="ECO:0000256" key="2">
    <source>
        <dbReference type="ARBA" id="ARBA00022475"/>
    </source>
</evidence>
<feature type="transmembrane region" description="Helical" evidence="7">
    <location>
        <begin position="1318"/>
        <end position="1339"/>
    </location>
</feature>
<evidence type="ECO:0000256" key="4">
    <source>
        <dbReference type="ARBA" id="ARBA00022989"/>
    </source>
</evidence>
<feature type="domain" description="ABC3 transporter permease C-terminal" evidence="8">
    <location>
        <begin position="1322"/>
        <end position="1440"/>
    </location>
</feature>
<dbReference type="GO" id="GO:0005886">
    <property type="term" value="C:plasma membrane"/>
    <property type="evidence" value="ECO:0007669"/>
    <property type="project" value="UniProtKB-SubCell"/>
</dbReference>
<evidence type="ECO:0000256" key="3">
    <source>
        <dbReference type="ARBA" id="ARBA00022692"/>
    </source>
</evidence>
<keyword evidence="10" id="KW-1185">Reference proteome</keyword>
<dbReference type="Proteomes" id="UP001344447">
    <property type="component" value="Unassembled WGS sequence"/>
</dbReference>
<evidence type="ECO:0000256" key="1">
    <source>
        <dbReference type="ARBA" id="ARBA00004651"/>
    </source>
</evidence>
<keyword evidence="5 7" id="KW-0472">Membrane</keyword>
<comment type="subcellular location">
    <subcellularLocation>
        <location evidence="1">Cell membrane</location>
        <topology evidence="1">Multi-pass membrane protein</topology>
    </subcellularLocation>
</comment>
<evidence type="ECO:0000256" key="5">
    <source>
        <dbReference type="ARBA" id="ARBA00023136"/>
    </source>
</evidence>
<feature type="transmembrane region" description="Helical" evidence="7">
    <location>
        <begin position="1366"/>
        <end position="1391"/>
    </location>
</feature>
<sequence>MNRSTNTEREKKSQKEPLVELSDMNISPNHLLYEDESENSNSSSNTPNPNRNNRINNNNLNSSRHTKRYERLDLDSKNNINSSNNNDNNNNNNSINDYDSDNEYGGGSGSGSILNSLASHSTPHTDSPFLKSNRTFDTYSLNNNNNNNFKNVNNNNNNNDNDNDNPLSSGVFDLNTVKGFIYYIYFSLRYTLYGDLRVAVKYVHNNSKKNRKSLLLGLFTVFLVVLFISFLQNLIQSSPIVFLKLSEDQAGELDLVLIGDPGNYVSSNQSQSLAVVNTDLEEDKYLDKTTTPQLKIKKSLERMKQQELSDQEYLSKSPLYIFTGFLNGITDQLSFLNMDYSGYFVNSTYLTQRLAGASTVHGVAPRWISIAAITTSNSTTSSSSSSSSSSSNSNDDNDNRNKNGASLLIMSINSTLEKDLGLGRGWTLPPLVGNQIHVSAPFLRRINVEPMSNQLVHLHMDFIDILQRLGLPANFPTFESLIDSIQALIGFPIPKEMDVTELIEAYDLMNPGTHIEDAFSDILGPKGFNIDSKTGTMTLYPLNALKQVYNSIRSDLSIDHDLIVMGSIDEPGGKFPNTIGNVGILESSYLEALVKEKLEQFNDQITNKDYREILTFLEVEAKEMGFSNFTDYISQYNQFVDRFESFRASFKLNDYAMSPVIMLENRVKIYTSSNEDMIKGMMSFTNQVSSLLGISYPVTFTTPLATTLQLFIYTKLSLNQIFNCVAAVLLVLGALMVYSLLLSDVEGKTFEYGMLRAQGMRQYALILLLLTQSLYFSIPGIVFGLFIGWCLYAIVAYFVYVQFVLLPIDLTYHTTSILSGLFMGFLMPIVANIAPIQRALSRTLRDALDVYHQVKNETLVKIEKLEEVGLDVLQTVLAILAVAVGFTVYYLIPLSFTFRNMGLFFGILTGILMGMLFGMSMLAQAVQPLLEKAVIFTLILGPDRRSLYQLVRKNLFSHSTRNSKTATMLTISLTFIIFTGCVFRLQGHNIQELVRLGIGSDISVLATSIKNPVPEADIRAFLDNDIANNSNSVIRDYTVVTFPLDKVMNIRSTHLMPLAEYPSINVRMYGVESNFLSSAYMDFYEVTEMSKTLTYPTIDNGNGKMIPDVINSLYVNEHRDIISEDFDGVITPPPNIISSGSQLYPPNSPVWKWLKNHLNNTYVYQNYTDIIFSEAFRLTCGVNTDSPFNLDIEYKQYSNAVNHITLLAKGQSMVRMFPSFFFSTYSQTSYGSPILVNDNEFYRIMTMVYSVTNDPTVVLPSVAPKSKVLIRLKEGTTEIEREYVINGVRNFIKTDNIQVMDTQHLLDTTDTAVTILNIFFYTVSVASIILCFFMLWVSFSANIHENSWEFGVLRSIGLTSFQVTRIYIYEALVLIFSSMILGLGIGLGIALTLTLQFDLFTELPFSFEFPYFWFIGVLVMSIGIAIFVSYQSSREYRTREIASVLKGK</sequence>
<feature type="compositionally biased region" description="Low complexity" evidence="6">
    <location>
        <begin position="377"/>
        <end position="394"/>
    </location>
</feature>
<keyword evidence="4 7" id="KW-1133">Transmembrane helix</keyword>
<evidence type="ECO:0000256" key="7">
    <source>
        <dbReference type="SAM" id="Phobius"/>
    </source>
</evidence>
<dbReference type="PANTHER" id="PTHR32522:SF5">
    <property type="entry name" value="ABC3 TRANSPORTER PERMEASE PROTEIN DOMAIN-CONTAINING PROTEIN"/>
    <property type="match status" value="1"/>
</dbReference>
<feature type="transmembrane region" description="Helical" evidence="7">
    <location>
        <begin position="904"/>
        <end position="923"/>
    </location>
</feature>
<dbReference type="InterPro" id="IPR003838">
    <property type="entry name" value="ABC3_permease_C"/>
</dbReference>